<dbReference type="InterPro" id="IPR003508">
    <property type="entry name" value="CIDE-N_dom"/>
</dbReference>
<dbReference type="GO" id="GO:0005634">
    <property type="term" value="C:nucleus"/>
    <property type="evidence" value="ECO:0007669"/>
    <property type="project" value="InterPro"/>
</dbReference>
<dbReference type="Pfam" id="PF02017">
    <property type="entry name" value="CIDE-N"/>
    <property type="match status" value="1"/>
</dbReference>
<organism evidence="8">
    <name type="scientific">Notodromas monacha</name>
    <dbReference type="NCBI Taxonomy" id="399045"/>
    <lineage>
        <taxon>Eukaryota</taxon>
        <taxon>Metazoa</taxon>
        <taxon>Ecdysozoa</taxon>
        <taxon>Arthropoda</taxon>
        <taxon>Crustacea</taxon>
        <taxon>Oligostraca</taxon>
        <taxon>Ostracoda</taxon>
        <taxon>Podocopa</taxon>
        <taxon>Podocopida</taxon>
        <taxon>Cypridocopina</taxon>
        <taxon>Cypridoidea</taxon>
        <taxon>Cyprididae</taxon>
        <taxon>Notodromas</taxon>
    </lineage>
</organism>
<proteinExistence type="inferred from homology"/>
<feature type="active site" evidence="6">
    <location>
        <position position="300"/>
    </location>
</feature>
<evidence type="ECO:0000259" key="7">
    <source>
        <dbReference type="PROSITE" id="PS51135"/>
    </source>
</evidence>
<dbReference type="InterPro" id="IPR015311">
    <property type="entry name" value="DFF40_C"/>
</dbReference>
<dbReference type="PANTHER" id="PTHR46098">
    <property type="entry name" value="TRNA (CYTOSINE(38)-C(5))-METHYLTRANSFERASE"/>
    <property type="match status" value="1"/>
</dbReference>
<evidence type="ECO:0000313" key="9">
    <source>
        <dbReference type="Proteomes" id="UP000678499"/>
    </source>
</evidence>
<dbReference type="SMART" id="SM00266">
    <property type="entry name" value="CAD"/>
    <property type="match status" value="1"/>
</dbReference>
<dbReference type="Pfam" id="PF00145">
    <property type="entry name" value="DNA_methylase"/>
    <property type="match status" value="1"/>
</dbReference>
<keyword evidence="2 6" id="KW-0808">Transferase</keyword>
<keyword evidence="4 5" id="KW-0053">Apoptosis</keyword>
<evidence type="ECO:0000313" key="8">
    <source>
        <dbReference type="EMBL" id="CAD7285029.1"/>
    </source>
</evidence>
<dbReference type="InterPro" id="IPR044925">
    <property type="entry name" value="His-Me_finger_sf"/>
</dbReference>
<dbReference type="SUPFAM" id="SSF54277">
    <property type="entry name" value="CAD &amp; PB1 domains"/>
    <property type="match status" value="1"/>
</dbReference>
<dbReference type="PROSITE" id="PS51679">
    <property type="entry name" value="SAM_MT_C5"/>
    <property type="match status" value="1"/>
</dbReference>
<comment type="similarity">
    <text evidence="6">Belongs to the class I-like SAM-binding methyltransferase superfamily. C5-methyltransferase family.</text>
</comment>
<dbReference type="SUPFAM" id="SSF54060">
    <property type="entry name" value="His-Me finger endonucleases"/>
    <property type="match status" value="1"/>
</dbReference>
<dbReference type="InterPro" id="IPR018117">
    <property type="entry name" value="C5_DNA_meth_AS"/>
</dbReference>
<dbReference type="EMBL" id="CAJPEX010011172">
    <property type="protein sequence ID" value="CAG0925181.1"/>
    <property type="molecule type" value="Genomic_DNA"/>
</dbReference>
<dbReference type="PROSITE" id="PS51135">
    <property type="entry name" value="CIDE_N"/>
    <property type="match status" value="1"/>
</dbReference>
<dbReference type="OrthoDB" id="414133at2759"/>
<dbReference type="AlphaFoldDB" id="A0A7R9C2X8"/>
<dbReference type="GO" id="GO:0008168">
    <property type="term" value="F:methyltransferase activity"/>
    <property type="evidence" value="ECO:0007669"/>
    <property type="project" value="UniProtKB-KW"/>
</dbReference>
<evidence type="ECO:0000256" key="3">
    <source>
        <dbReference type="ARBA" id="ARBA00022691"/>
    </source>
</evidence>
<dbReference type="SUPFAM" id="SSF53335">
    <property type="entry name" value="S-adenosyl-L-methionine-dependent methyltransferases"/>
    <property type="match status" value="1"/>
</dbReference>
<keyword evidence="3 6" id="KW-0949">S-adenosyl-L-methionine</keyword>
<dbReference type="GO" id="GO:0006309">
    <property type="term" value="P:apoptotic DNA fragmentation"/>
    <property type="evidence" value="ECO:0007669"/>
    <property type="project" value="InterPro"/>
</dbReference>
<dbReference type="Pfam" id="PF09230">
    <property type="entry name" value="DFF40"/>
    <property type="match status" value="1"/>
</dbReference>
<keyword evidence="9" id="KW-1185">Reference proteome</keyword>
<dbReference type="GO" id="GO:0016787">
    <property type="term" value="F:hydrolase activity"/>
    <property type="evidence" value="ECO:0007669"/>
    <property type="project" value="InterPro"/>
</dbReference>
<reference evidence="8" key="1">
    <citation type="submission" date="2020-11" db="EMBL/GenBank/DDBJ databases">
        <authorList>
            <person name="Tran Van P."/>
        </authorList>
    </citation>
    <scope>NUCLEOTIDE SEQUENCE</scope>
</reference>
<evidence type="ECO:0000256" key="6">
    <source>
        <dbReference type="PROSITE-ProRule" id="PRU01016"/>
    </source>
</evidence>
<dbReference type="InterPro" id="IPR050750">
    <property type="entry name" value="C5-MTase"/>
</dbReference>
<dbReference type="PROSITE" id="PS00094">
    <property type="entry name" value="C5_MTASE_1"/>
    <property type="match status" value="1"/>
</dbReference>
<gene>
    <name evidence="8" type="ORF">NMOB1V02_LOCUS12631</name>
</gene>
<evidence type="ECO:0000256" key="5">
    <source>
        <dbReference type="PROSITE-ProRule" id="PRU00447"/>
    </source>
</evidence>
<dbReference type="GO" id="GO:0032259">
    <property type="term" value="P:methylation"/>
    <property type="evidence" value="ECO:0007669"/>
    <property type="project" value="UniProtKB-KW"/>
</dbReference>
<dbReference type="Gene3D" id="3.10.20.10">
    <property type="match status" value="1"/>
</dbReference>
<feature type="non-terminal residue" evidence="8">
    <location>
        <position position="380"/>
    </location>
</feature>
<accession>A0A7R9C2X8</accession>
<sequence>MRIWNSSFSDSIEVRGVSSLNEVLDHVRNDYHVPPSVPLNIALVEDGTIVDDDEYFGTLARNSELVFLSPWEKFNPWLRKLRDAFSRDPQISSMERVVGDFLSQKREAKTKLLNSYVSRLPVNRSLNSREEDPSWFQGLPGRFKSKDQVMKDRARSRMRNYLRETKEYLRNRYSVNEKEVQFSFSIIRELTDMLKERDYHGHYFNREELARDLRLCDSHGFFTMALSVLELFSGIGGMHCALKASAIDANVVAAADIHPVANAVYSHNFPSVPVLNKNIESFDSEKMLKEIDLVTMSPPCQPFSRLGLQRGLVDARTKSLVAVIEAFRKVKRAVPFIFLENVKGFEESSARELLLEVLKGRGYFVQEFLLSPVQFGICNS</sequence>
<evidence type="ECO:0000256" key="2">
    <source>
        <dbReference type="ARBA" id="ARBA00022679"/>
    </source>
</evidence>
<dbReference type="InterPro" id="IPR001525">
    <property type="entry name" value="C5_MeTfrase"/>
</dbReference>
<dbReference type="GO" id="GO:0005737">
    <property type="term" value="C:cytoplasm"/>
    <property type="evidence" value="ECO:0007669"/>
    <property type="project" value="InterPro"/>
</dbReference>
<dbReference type="InterPro" id="IPR029063">
    <property type="entry name" value="SAM-dependent_MTases_sf"/>
</dbReference>
<feature type="domain" description="CIDE-N" evidence="7">
    <location>
        <begin position="1"/>
        <end position="76"/>
    </location>
</feature>
<name>A0A7R9C2X8_9CRUS</name>
<dbReference type="PANTHER" id="PTHR46098:SF1">
    <property type="entry name" value="TRNA (CYTOSINE(38)-C(5))-METHYLTRANSFERASE"/>
    <property type="match status" value="1"/>
</dbReference>
<protein>
    <recommendedName>
        <fullName evidence="7">CIDE-N domain-containing protein</fullName>
    </recommendedName>
</protein>
<dbReference type="Gene3D" id="3.40.50.150">
    <property type="entry name" value="Vaccinia Virus protein VP39"/>
    <property type="match status" value="1"/>
</dbReference>
<evidence type="ECO:0000256" key="4">
    <source>
        <dbReference type="ARBA" id="ARBA00022703"/>
    </source>
</evidence>
<dbReference type="EMBL" id="OA893209">
    <property type="protein sequence ID" value="CAD7285029.1"/>
    <property type="molecule type" value="Genomic_DNA"/>
</dbReference>
<evidence type="ECO:0000256" key="1">
    <source>
        <dbReference type="ARBA" id="ARBA00022603"/>
    </source>
</evidence>
<keyword evidence="1 6" id="KW-0489">Methyltransferase</keyword>
<dbReference type="Proteomes" id="UP000678499">
    <property type="component" value="Unassembled WGS sequence"/>
</dbReference>